<dbReference type="GO" id="GO:0016020">
    <property type="term" value="C:membrane"/>
    <property type="evidence" value="ECO:0007669"/>
    <property type="project" value="UniProtKB-SubCell"/>
</dbReference>
<feature type="compositionally biased region" description="Polar residues" evidence="6">
    <location>
        <begin position="1"/>
        <end position="20"/>
    </location>
</feature>
<feature type="non-terminal residue" evidence="9">
    <location>
        <position position="1"/>
    </location>
</feature>
<keyword evidence="4 7" id="KW-1133">Transmembrane helix</keyword>
<feature type="transmembrane region" description="Helical" evidence="7">
    <location>
        <begin position="634"/>
        <end position="653"/>
    </location>
</feature>
<feature type="compositionally biased region" description="Polar residues" evidence="6">
    <location>
        <begin position="26"/>
        <end position="35"/>
    </location>
</feature>
<reference evidence="9" key="2">
    <citation type="submission" date="2014-07" db="EMBL/GenBank/DDBJ databases">
        <authorList>
            <person name="Hull J."/>
        </authorList>
    </citation>
    <scope>NUCLEOTIDE SEQUENCE</scope>
</reference>
<dbReference type="InterPro" id="IPR046791">
    <property type="entry name" value="Polycystin_dom"/>
</dbReference>
<comment type="subcellular location">
    <subcellularLocation>
        <location evidence="1">Membrane</location>
        <topology evidence="1">Multi-pass membrane protein</topology>
    </subcellularLocation>
</comment>
<evidence type="ECO:0000256" key="5">
    <source>
        <dbReference type="ARBA" id="ARBA00023136"/>
    </source>
</evidence>
<dbReference type="Pfam" id="PF20519">
    <property type="entry name" value="Polycystin_dom"/>
    <property type="match status" value="1"/>
</dbReference>
<dbReference type="InterPro" id="IPR051223">
    <property type="entry name" value="Polycystin"/>
</dbReference>
<organism evidence="9">
    <name type="scientific">Lygus hesperus</name>
    <name type="common">Western plant bug</name>
    <dbReference type="NCBI Taxonomy" id="30085"/>
    <lineage>
        <taxon>Eukaryota</taxon>
        <taxon>Metazoa</taxon>
        <taxon>Ecdysozoa</taxon>
        <taxon>Arthropoda</taxon>
        <taxon>Hexapoda</taxon>
        <taxon>Insecta</taxon>
        <taxon>Pterygota</taxon>
        <taxon>Neoptera</taxon>
        <taxon>Paraneoptera</taxon>
        <taxon>Hemiptera</taxon>
        <taxon>Heteroptera</taxon>
        <taxon>Panheteroptera</taxon>
        <taxon>Cimicomorpha</taxon>
        <taxon>Miridae</taxon>
        <taxon>Mirini</taxon>
        <taxon>Lygus</taxon>
    </lineage>
</organism>
<evidence type="ECO:0000256" key="4">
    <source>
        <dbReference type="ARBA" id="ARBA00022989"/>
    </source>
</evidence>
<feature type="transmembrane region" description="Helical" evidence="7">
    <location>
        <begin position="173"/>
        <end position="206"/>
    </location>
</feature>
<feature type="region of interest" description="Disordered" evidence="6">
    <location>
        <begin position="1"/>
        <end position="40"/>
    </location>
</feature>
<dbReference type="GO" id="GO:0050982">
    <property type="term" value="P:detection of mechanical stimulus"/>
    <property type="evidence" value="ECO:0007669"/>
    <property type="project" value="TreeGrafter"/>
</dbReference>
<keyword evidence="5 7" id="KW-0472">Membrane</keyword>
<reference evidence="9" key="1">
    <citation type="journal article" date="2014" name="PLoS ONE">
        <title>Transcriptome-Based Identification of ABC Transporters in the Western Tarnished Plant Bug Lygus hesperus.</title>
        <authorList>
            <person name="Hull J.J."/>
            <person name="Chaney K."/>
            <person name="Geib S.M."/>
            <person name="Fabrick J.A."/>
            <person name="Brent C.S."/>
            <person name="Walsh D."/>
            <person name="Lavine L.C."/>
        </authorList>
    </citation>
    <scope>NUCLEOTIDE SEQUENCE</scope>
</reference>
<evidence type="ECO:0000256" key="2">
    <source>
        <dbReference type="ARBA" id="ARBA00007200"/>
    </source>
</evidence>
<dbReference type="PANTHER" id="PTHR10877">
    <property type="entry name" value="POLYCYSTIN FAMILY MEMBER"/>
    <property type="match status" value="1"/>
</dbReference>
<evidence type="ECO:0000256" key="6">
    <source>
        <dbReference type="SAM" id="MobiDB-lite"/>
    </source>
</evidence>
<evidence type="ECO:0000259" key="8">
    <source>
        <dbReference type="Pfam" id="PF20519"/>
    </source>
</evidence>
<keyword evidence="3 7" id="KW-0812">Transmembrane</keyword>
<gene>
    <name evidence="9" type="primary">Pkd1l2_2</name>
    <name evidence="9" type="ORF">CM83_29473</name>
</gene>
<evidence type="ECO:0000256" key="7">
    <source>
        <dbReference type="SAM" id="Phobius"/>
    </source>
</evidence>
<evidence type="ECO:0000313" key="9">
    <source>
        <dbReference type="EMBL" id="JAG33324.1"/>
    </source>
</evidence>
<feature type="domain" description="Polycystin" evidence="8">
    <location>
        <begin position="364"/>
        <end position="535"/>
    </location>
</feature>
<dbReference type="GO" id="GO:0005262">
    <property type="term" value="F:calcium channel activity"/>
    <property type="evidence" value="ECO:0007669"/>
    <property type="project" value="TreeGrafter"/>
</dbReference>
<feature type="transmembrane region" description="Helical" evidence="7">
    <location>
        <begin position="665"/>
        <end position="687"/>
    </location>
</feature>
<evidence type="ECO:0000256" key="3">
    <source>
        <dbReference type="ARBA" id="ARBA00022692"/>
    </source>
</evidence>
<proteinExistence type="inferred from homology"/>
<feature type="transmembrane region" description="Helical" evidence="7">
    <location>
        <begin position="137"/>
        <end position="161"/>
    </location>
</feature>
<dbReference type="AlphaFoldDB" id="A0A0A9YM84"/>
<feature type="transmembrane region" description="Helical" evidence="7">
    <location>
        <begin position="545"/>
        <end position="566"/>
    </location>
</feature>
<sequence>KGSNKQQKISAVKFSTQQKTSEPKPSVQQKMSSASKNKESFEGLENLGEGVVENDEEHERKGDHWGSFRYSMRWSRQVSRFRSVFVDLQQLSRNRSAWKMVDNTDDKHKLLKAILPKPILYDSVRLKTTKEPRRSRFSYFFLILAWVLATSIIIVFSFIIILYGLSFGAKKSLVWIITFLSGIATDLILFQPLKMIVLATIVSFVFRKSNTDIFVMEVKYEEVEQGVANWRACLKKMLDLRVKPPYHPTSTNLIKKTRTRIGSRKFRYFIYYGIIGFLLLVMIFLFVYGFEVDDSYYGLRQLDSYFGNESSMLRTKENMYELFHYNVIPALHRVYWYNQIAALPLEGNERALHVPDHDPRLTSKARGYMQDYTNKVVGAPRLRQHRLKNHSIAIPRAFSIFISEGYGKYFSFREDKESYLPGWIEPDIINTGNISRLWNYKSAAETESTTVRGRSGWLYGGGGYVTMLSWNRGGSWRTIQNLEIDNWADKKTRLIIMEVNLYNNNVKRFTELRFIVEALPNGFYKARYQLRSTSFFLLDKPQAQLILALSGVMTVVLLILGYFVIVQISRDGFAFFFSVFRGYLDVLVLVSGFLTVFHFFIRALQFSLFLERLDRTPRDVYTSFVRPFSINDDAHMVFGIFALITVIHAMLTIYEAVGYRKFNFLFFKIAGLLIGLMACNVSVTYMIHYSTYIEDIEPIENTFLHSILKDFHFEGKGEDTYLTIIYMVILPVVIFLLKFNAACFIFFHLRFTKEKTPQIYFKSNQKFGKIGRKSRAVSRIVLSKLKRRPRKSMKSTDQPSGTKLKVHKMRFPFIML</sequence>
<comment type="similarity">
    <text evidence="2">Belongs to the polycystin family.</text>
</comment>
<dbReference type="EMBL" id="GBHO01010280">
    <property type="protein sequence ID" value="JAG33324.1"/>
    <property type="molecule type" value="Transcribed_RNA"/>
</dbReference>
<name>A0A0A9YM84_LYGHE</name>
<feature type="transmembrane region" description="Helical" evidence="7">
    <location>
        <begin position="268"/>
        <end position="290"/>
    </location>
</feature>
<dbReference type="PANTHER" id="PTHR10877:SF150">
    <property type="entry name" value="REJ DOMAIN-CONTAINING PROTEIN"/>
    <property type="match status" value="1"/>
</dbReference>
<feature type="transmembrane region" description="Helical" evidence="7">
    <location>
        <begin position="724"/>
        <end position="747"/>
    </location>
</feature>
<accession>A0A0A9YM84</accession>
<feature type="transmembrane region" description="Helical" evidence="7">
    <location>
        <begin position="573"/>
        <end position="601"/>
    </location>
</feature>
<evidence type="ECO:0000256" key="1">
    <source>
        <dbReference type="ARBA" id="ARBA00004141"/>
    </source>
</evidence>
<protein>
    <submittedName>
        <fullName evidence="9">Polycystic kidney disease protein 1-like 2</fullName>
    </submittedName>
</protein>